<dbReference type="Pfam" id="PF12904">
    <property type="entry name" value="Collagen_bind_2"/>
    <property type="match status" value="1"/>
</dbReference>
<gene>
    <name evidence="5" type="ORF">B5F32_08150</name>
    <name evidence="4" type="ORF">ERS852429_01590</name>
</gene>
<organism evidence="4 6">
    <name type="scientific">Parabacteroides distasonis</name>
    <dbReference type="NCBI Taxonomy" id="823"/>
    <lineage>
        <taxon>Bacteria</taxon>
        <taxon>Pseudomonadati</taxon>
        <taxon>Bacteroidota</taxon>
        <taxon>Bacteroidia</taxon>
        <taxon>Bacteroidales</taxon>
        <taxon>Tannerellaceae</taxon>
        <taxon>Parabacteroides</taxon>
    </lineage>
</organism>
<name>A0A173TKB6_PARDI</name>
<evidence type="ECO:0000313" key="6">
    <source>
        <dbReference type="Proteomes" id="UP000095591"/>
    </source>
</evidence>
<evidence type="ECO:0000313" key="7">
    <source>
        <dbReference type="Proteomes" id="UP000195950"/>
    </source>
</evidence>
<feature type="chain" id="PRO_5014250336" evidence="1">
    <location>
        <begin position="19"/>
        <end position="471"/>
    </location>
</feature>
<dbReference type="PANTHER" id="PTHR37836">
    <property type="entry name" value="LMO1036 PROTEIN"/>
    <property type="match status" value="1"/>
</dbReference>
<feature type="domain" description="Putative collagen-binding" evidence="2">
    <location>
        <begin position="375"/>
        <end position="467"/>
    </location>
</feature>
<dbReference type="Proteomes" id="UP000195950">
    <property type="component" value="Unassembled WGS sequence"/>
</dbReference>
<evidence type="ECO:0000259" key="2">
    <source>
        <dbReference type="Pfam" id="PF12904"/>
    </source>
</evidence>
<dbReference type="InterPro" id="IPR017853">
    <property type="entry name" value="GH"/>
</dbReference>
<keyword evidence="1" id="KW-0732">Signal</keyword>
<reference evidence="4 6" key="1">
    <citation type="submission" date="2015-09" db="EMBL/GenBank/DDBJ databases">
        <authorList>
            <consortium name="Pathogen Informatics"/>
        </authorList>
    </citation>
    <scope>NUCLEOTIDE SEQUENCE [LARGE SCALE GENOMIC DNA]</scope>
    <source>
        <strain evidence="4 6">2789STDY5608872</strain>
    </source>
</reference>
<dbReference type="PANTHER" id="PTHR37836:SF3">
    <property type="entry name" value="ENDOGLUCANASE"/>
    <property type="match status" value="1"/>
</dbReference>
<reference evidence="7" key="2">
    <citation type="submission" date="2017-04" db="EMBL/GenBank/DDBJ databases">
        <title>Function of individual gut microbiota members based on whole genome sequencing of pure cultures obtained from chicken caecum.</title>
        <authorList>
            <person name="Medvecky M."/>
            <person name="Cejkova D."/>
            <person name="Polansky O."/>
            <person name="Karasova D."/>
            <person name="Kubasova T."/>
            <person name="Cizek A."/>
            <person name="Rychlik I."/>
        </authorList>
    </citation>
    <scope>NUCLEOTIDE SEQUENCE [LARGE SCALE GENOMIC DNA]</scope>
    <source>
        <strain evidence="7">An199</strain>
    </source>
</reference>
<evidence type="ECO:0000313" key="5">
    <source>
        <dbReference type="EMBL" id="OUP20139.1"/>
    </source>
</evidence>
<dbReference type="InterPro" id="IPR024749">
    <property type="entry name" value="Collagen-bd_put"/>
</dbReference>
<evidence type="ECO:0000313" key="4">
    <source>
        <dbReference type="EMBL" id="CUN02686.1"/>
    </source>
</evidence>
<dbReference type="RefSeq" id="WP_044545652.1">
    <property type="nucleotide sequence ID" value="NZ_CDRH01000325.1"/>
</dbReference>
<protein>
    <submittedName>
        <fullName evidence="4">Putative endoglucanase</fullName>
    </submittedName>
</protein>
<dbReference type="EMBL" id="NFJX01000005">
    <property type="protein sequence ID" value="OUP20139.1"/>
    <property type="molecule type" value="Genomic_DNA"/>
</dbReference>
<evidence type="ECO:0000259" key="3">
    <source>
        <dbReference type="Pfam" id="PF13204"/>
    </source>
</evidence>
<dbReference type="Pfam" id="PF13204">
    <property type="entry name" value="Apiosidase"/>
    <property type="match status" value="1"/>
</dbReference>
<dbReference type="Proteomes" id="UP000095591">
    <property type="component" value="Unassembled WGS sequence"/>
</dbReference>
<dbReference type="InterPro" id="IPR025277">
    <property type="entry name" value="Apiosidase-like_cat_dom"/>
</dbReference>
<reference evidence="5" key="3">
    <citation type="journal article" date="2018" name="BMC Genomics">
        <title>Whole genome sequencing and function prediction of 133 gut anaerobes isolated from chicken caecum in pure cultures.</title>
        <authorList>
            <person name="Medvecky M."/>
            <person name="Cejkova D."/>
            <person name="Polansky O."/>
            <person name="Karasova D."/>
            <person name="Kubasova T."/>
            <person name="Cizek A."/>
            <person name="Rychlik I."/>
        </authorList>
    </citation>
    <scope>NUCLEOTIDE SEQUENCE</scope>
    <source>
        <strain evidence="5">An199</strain>
    </source>
</reference>
<dbReference type="Gene3D" id="3.20.20.80">
    <property type="entry name" value="Glycosidases"/>
    <property type="match status" value="1"/>
</dbReference>
<feature type="domain" description="Apiosidase-like catalytic" evidence="3">
    <location>
        <begin position="30"/>
        <end position="370"/>
    </location>
</feature>
<feature type="signal peptide" evidence="1">
    <location>
        <begin position="1"/>
        <end position="18"/>
    </location>
</feature>
<sequence>MRKYLLFCLAFCVLGCLAQDLIVRPNDPIIYKKEGGAFLWLGDTAWELFHVLDKEEIVHYLDNRQKKGFTVIQAVILSELDGLDKPNAYGYLPLIDKNPTQITEGYFELVDFVIREAGKRGLYIGLLPTWASNVVEKDGNPALFNPDNAYTYGKILGTRYKNEAVIWILGGDRNVVTDKEFEIWQSMAKGIQEGNGGTQLMSYHPTGEISSHYWFHNESWLSFNILQSGHYRRMDPVYRFSGMYAQLSPIKPFVNAEPSYEDIPVRFWEYFDYAKFGKKKEDIIGDNGLIKDTTYFTDGIYDDYDIRMQAYWTYLSGAAGYTYGNNAIWQMYKPGGKYHVPCLTFWDGALDRPGAECMRYVKSLFTMYPLERFRPDLSVLFGINYNDASYITPVLAKDKTFILVYLSQGQDVRIQMSKLRSFGKAYWFNPRNGARTLIGAVENKGIRTFNAPGEAGERGNDWILILEADDR</sequence>
<proteinExistence type="predicted"/>
<dbReference type="AlphaFoldDB" id="A0A173TKB6"/>
<evidence type="ECO:0000256" key="1">
    <source>
        <dbReference type="SAM" id="SignalP"/>
    </source>
</evidence>
<accession>A0A173TKB6</accession>
<dbReference type="EMBL" id="CYXP01000003">
    <property type="protein sequence ID" value="CUN02686.1"/>
    <property type="molecule type" value="Genomic_DNA"/>
</dbReference>
<dbReference type="SUPFAM" id="SSF51445">
    <property type="entry name" value="(Trans)glycosidases"/>
    <property type="match status" value="1"/>
</dbReference>